<name>A0A7Y9Z9W7_9MICO</name>
<evidence type="ECO:0000313" key="2">
    <source>
        <dbReference type="Proteomes" id="UP000547973"/>
    </source>
</evidence>
<dbReference type="EMBL" id="JACBZO010000001">
    <property type="protein sequence ID" value="NYI40358.1"/>
    <property type="molecule type" value="Genomic_DNA"/>
</dbReference>
<dbReference type="AlphaFoldDB" id="A0A7Y9Z9W7"/>
<dbReference type="Proteomes" id="UP000547973">
    <property type="component" value="Unassembled WGS sequence"/>
</dbReference>
<evidence type="ECO:0000313" key="1">
    <source>
        <dbReference type="EMBL" id="NYI40358.1"/>
    </source>
</evidence>
<accession>A0A7Y9Z9W7</accession>
<protein>
    <submittedName>
        <fullName evidence="1">Uncharacterized protein</fullName>
    </submittedName>
</protein>
<comment type="caution">
    <text evidence="1">The sequence shown here is derived from an EMBL/GenBank/DDBJ whole genome shotgun (WGS) entry which is preliminary data.</text>
</comment>
<reference evidence="1 2" key="1">
    <citation type="submission" date="2020-07" db="EMBL/GenBank/DDBJ databases">
        <title>Sequencing the genomes of 1000 actinobacteria strains.</title>
        <authorList>
            <person name="Klenk H.-P."/>
        </authorList>
    </citation>
    <scope>NUCLEOTIDE SEQUENCE [LARGE SCALE GENOMIC DNA]</scope>
    <source>
        <strain evidence="1 2">DSM 19970</strain>
    </source>
</reference>
<keyword evidence="2" id="KW-1185">Reference proteome</keyword>
<gene>
    <name evidence="1" type="ORF">BKA03_000477</name>
</gene>
<sequence>MSTTTMKRRVVAGTLGGLVLLGLCSFSTVMHD</sequence>
<organism evidence="1 2">
    <name type="scientific">Demequina lutea</name>
    <dbReference type="NCBI Taxonomy" id="431489"/>
    <lineage>
        <taxon>Bacteria</taxon>
        <taxon>Bacillati</taxon>
        <taxon>Actinomycetota</taxon>
        <taxon>Actinomycetes</taxon>
        <taxon>Micrococcales</taxon>
        <taxon>Demequinaceae</taxon>
        <taxon>Demequina</taxon>
    </lineage>
</organism>
<proteinExistence type="predicted"/>